<organism evidence="1 2">
    <name type="scientific">Taxus chinensis</name>
    <name type="common">Chinese yew</name>
    <name type="synonym">Taxus wallichiana var. chinensis</name>
    <dbReference type="NCBI Taxonomy" id="29808"/>
    <lineage>
        <taxon>Eukaryota</taxon>
        <taxon>Viridiplantae</taxon>
        <taxon>Streptophyta</taxon>
        <taxon>Embryophyta</taxon>
        <taxon>Tracheophyta</taxon>
        <taxon>Spermatophyta</taxon>
        <taxon>Pinopsida</taxon>
        <taxon>Pinidae</taxon>
        <taxon>Conifers II</taxon>
        <taxon>Cupressales</taxon>
        <taxon>Taxaceae</taxon>
        <taxon>Taxus</taxon>
    </lineage>
</organism>
<feature type="non-terminal residue" evidence="1">
    <location>
        <position position="74"/>
    </location>
</feature>
<evidence type="ECO:0000313" key="2">
    <source>
        <dbReference type="Proteomes" id="UP000824469"/>
    </source>
</evidence>
<dbReference type="AlphaFoldDB" id="A0AA38FZ67"/>
<sequence>MKNDLLKIYKDMLWYIIKDFEAFNINSIQRNKNKAADRIATIGATFDIVEDIKKGKAQPHIKVVVRPAVLDNNT</sequence>
<keyword evidence="2" id="KW-1185">Reference proteome</keyword>
<gene>
    <name evidence="1" type="ORF">KI387_028184</name>
</gene>
<name>A0AA38FZ67_TAXCH</name>
<comment type="caution">
    <text evidence="1">The sequence shown here is derived from an EMBL/GenBank/DDBJ whole genome shotgun (WGS) entry which is preliminary data.</text>
</comment>
<dbReference type="Proteomes" id="UP000824469">
    <property type="component" value="Unassembled WGS sequence"/>
</dbReference>
<accession>A0AA38FZ67</accession>
<reference evidence="1 2" key="1">
    <citation type="journal article" date="2021" name="Nat. Plants">
        <title>The Taxus genome provides insights into paclitaxel biosynthesis.</title>
        <authorList>
            <person name="Xiong X."/>
            <person name="Gou J."/>
            <person name="Liao Q."/>
            <person name="Li Y."/>
            <person name="Zhou Q."/>
            <person name="Bi G."/>
            <person name="Li C."/>
            <person name="Du R."/>
            <person name="Wang X."/>
            <person name="Sun T."/>
            <person name="Guo L."/>
            <person name="Liang H."/>
            <person name="Lu P."/>
            <person name="Wu Y."/>
            <person name="Zhang Z."/>
            <person name="Ro D.K."/>
            <person name="Shang Y."/>
            <person name="Huang S."/>
            <person name="Yan J."/>
        </authorList>
    </citation>
    <scope>NUCLEOTIDE SEQUENCE [LARGE SCALE GENOMIC DNA]</scope>
    <source>
        <strain evidence="1">Ta-2019</strain>
    </source>
</reference>
<proteinExistence type="predicted"/>
<protein>
    <submittedName>
        <fullName evidence="1">Uncharacterized protein</fullName>
    </submittedName>
</protein>
<dbReference type="EMBL" id="JAHRHJ020000006">
    <property type="protein sequence ID" value="KAH9313149.1"/>
    <property type="molecule type" value="Genomic_DNA"/>
</dbReference>
<evidence type="ECO:0000313" key="1">
    <source>
        <dbReference type="EMBL" id="KAH9313149.1"/>
    </source>
</evidence>